<dbReference type="EMBL" id="PUHY01000006">
    <property type="protein sequence ID" value="PQO36208.1"/>
    <property type="molecule type" value="Genomic_DNA"/>
</dbReference>
<accession>A0A2S8FVK3</accession>
<evidence type="ECO:0000256" key="4">
    <source>
        <dbReference type="ARBA" id="ARBA00022452"/>
    </source>
</evidence>
<evidence type="ECO:0000313" key="10">
    <source>
        <dbReference type="Proteomes" id="UP000238322"/>
    </source>
</evidence>
<feature type="region of interest" description="Disordered" evidence="8">
    <location>
        <begin position="709"/>
        <end position="782"/>
    </location>
</feature>
<evidence type="ECO:0000256" key="3">
    <source>
        <dbReference type="ARBA" id="ARBA00022448"/>
    </source>
</evidence>
<evidence type="ECO:0000313" key="9">
    <source>
        <dbReference type="EMBL" id="PQO36208.1"/>
    </source>
</evidence>
<dbReference type="GO" id="GO:0015288">
    <property type="term" value="F:porin activity"/>
    <property type="evidence" value="ECO:0007669"/>
    <property type="project" value="TreeGrafter"/>
</dbReference>
<reference evidence="9 10" key="1">
    <citation type="submission" date="2018-02" db="EMBL/GenBank/DDBJ databases">
        <title>Comparative genomes isolates from brazilian mangrove.</title>
        <authorList>
            <person name="Araujo J.E."/>
            <person name="Taketani R.G."/>
            <person name="Silva M.C.P."/>
            <person name="Loureco M.V."/>
            <person name="Andreote F.D."/>
        </authorList>
    </citation>
    <scope>NUCLEOTIDE SEQUENCE [LARGE SCALE GENOMIC DNA]</scope>
    <source>
        <strain evidence="9 10">Hex-1 MGV</strain>
    </source>
</reference>
<dbReference type="PROSITE" id="PS51257">
    <property type="entry name" value="PROKAR_LIPOPROTEIN"/>
    <property type="match status" value="1"/>
</dbReference>
<dbReference type="Proteomes" id="UP000238322">
    <property type="component" value="Unassembled WGS sequence"/>
</dbReference>
<keyword evidence="3" id="KW-0813">Transport</keyword>
<evidence type="ECO:0000256" key="7">
    <source>
        <dbReference type="ARBA" id="ARBA00023237"/>
    </source>
</evidence>
<dbReference type="SUPFAM" id="SSF56954">
    <property type="entry name" value="Outer membrane efflux proteins (OEP)"/>
    <property type="match status" value="1"/>
</dbReference>
<evidence type="ECO:0000256" key="5">
    <source>
        <dbReference type="ARBA" id="ARBA00022692"/>
    </source>
</evidence>
<comment type="subcellular location">
    <subcellularLocation>
        <location evidence="1">Cell outer membrane</location>
    </subcellularLocation>
</comment>
<comment type="caution">
    <text evidence="9">The sequence shown here is derived from an EMBL/GenBank/DDBJ whole genome shotgun (WGS) entry which is preliminary data.</text>
</comment>
<evidence type="ECO:0000256" key="1">
    <source>
        <dbReference type="ARBA" id="ARBA00004442"/>
    </source>
</evidence>
<keyword evidence="6" id="KW-0472">Membrane</keyword>
<proteinExistence type="inferred from homology"/>
<evidence type="ECO:0000256" key="6">
    <source>
        <dbReference type="ARBA" id="ARBA00023136"/>
    </source>
</evidence>
<dbReference type="PANTHER" id="PTHR30026:SF23">
    <property type="entry name" value="TO APRF-PUTATIVE OUTER MEMBRANE EFFLUX PROTEIN OR SECRETED ALKALINE PHOSPHATASE-RELATED"/>
    <property type="match status" value="1"/>
</dbReference>
<gene>
    <name evidence="9" type="ORF">C5Y83_09845</name>
</gene>
<keyword evidence="7" id="KW-0998">Cell outer membrane</keyword>
<sequence>MVRPRKELAMLNRYTKWIVVLTTCLSTSLSGCSLKCWKYYDCPDPPAYDESLIAEYAGRGLKIEDPAPNVCEDDDYLELPDSPDSINPDNINLESGYWDLSLEEAIRLTLQNSEIMKNLGGVLRTPFAYSSIYDPAIVYTDGRYGEEAALSAFDATFGANAYFEKNDHRVNNFTVGNNGYFQQDLHNYEVNLTKRNATGGLMTLRSVTQYDYNNNPQRIFSAGWDTYVDAELRQPLLQGAGVQYNRIAGPNGEPGFANGVLIARTRTDISLADFEISLRNLVSDVENAYWDLYFAYRDLDVKINARNHVLEVWKNAYANVEANKKSADTEAQAREQYFRFQADVVNALNGRLVQRTQNNNGTLGGTFNNPGGVRVAERRLRFIIGLTQTNGRLIRPSTEAPVAKVNFDWTDIAAEALARRPELRRQKWVIKQNELELLANRNFLKPNLDLIARYRQRGFGPQYWDDNGISGEQGAVQSLTGNDFGEYQLGVEFNMPIGFRRAHAAVRSSELTVARSKAILEEEEKQVMYGLSNAYAEIKRAYEVMELLFNRREAAFAQEATVRAAYEAGKAPIDLLLEAQRRVIDSSTLFNQARIDYALAIKNVHYEKGSLLEFYQIAMAEGPWPQKAYNDALTRDLLKRRAHTDYVINETVIGQPEQVTDTLVAKPHAEPIVPPSKTIPELPTPAEVESAPMLPTGSLPMLNNPLRRASNQPQGHLQPTARVATAPKAVSTKPTVTLPPVDRIIPPSRPATKPPIIRAKDATPSKNFSFGGESSEEALWLH</sequence>
<name>A0A2S8FVK3_9BACT</name>
<keyword evidence="5" id="KW-0812">Transmembrane</keyword>
<comment type="similarity">
    <text evidence="2">Belongs to the outer membrane factor (OMF) (TC 1.B.17) family.</text>
</comment>
<dbReference type="PANTHER" id="PTHR30026">
    <property type="entry name" value="OUTER MEMBRANE PROTEIN TOLC"/>
    <property type="match status" value="1"/>
</dbReference>
<dbReference type="InterPro" id="IPR003423">
    <property type="entry name" value="OMP_efflux"/>
</dbReference>
<keyword evidence="4" id="KW-1134">Transmembrane beta strand</keyword>
<dbReference type="AlphaFoldDB" id="A0A2S8FVK3"/>
<protein>
    <recommendedName>
        <fullName evidence="11">TolC family protein</fullName>
    </recommendedName>
</protein>
<evidence type="ECO:0008006" key="11">
    <source>
        <dbReference type="Google" id="ProtNLM"/>
    </source>
</evidence>
<dbReference type="GO" id="GO:0009279">
    <property type="term" value="C:cell outer membrane"/>
    <property type="evidence" value="ECO:0007669"/>
    <property type="project" value="UniProtKB-SubCell"/>
</dbReference>
<dbReference type="GO" id="GO:0015562">
    <property type="term" value="F:efflux transmembrane transporter activity"/>
    <property type="evidence" value="ECO:0007669"/>
    <property type="project" value="InterPro"/>
</dbReference>
<evidence type="ECO:0000256" key="8">
    <source>
        <dbReference type="SAM" id="MobiDB-lite"/>
    </source>
</evidence>
<organism evidence="9 10">
    <name type="scientific">Blastopirellula marina</name>
    <dbReference type="NCBI Taxonomy" id="124"/>
    <lineage>
        <taxon>Bacteria</taxon>
        <taxon>Pseudomonadati</taxon>
        <taxon>Planctomycetota</taxon>
        <taxon>Planctomycetia</taxon>
        <taxon>Pirellulales</taxon>
        <taxon>Pirellulaceae</taxon>
        <taxon>Blastopirellula</taxon>
    </lineage>
</organism>
<dbReference type="Pfam" id="PF02321">
    <property type="entry name" value="OEP"/>
    <property type="match status" value="1"/>
</dbReference>
<dbReference type="Gene3D" id="1.20.1600.10">
    <property type="entry name" value="Outer membrane efflux proteins (OEP)"/>
    <property type="match status" value="1"/>
</dbReference>
<dbReference type="InterPro" id="IPR051906">
    <property type="entry name" value="TolC-like"/>
</dbReference>
<evidence type="ECO:0000256" key="2">
    <source>
        <dbReference type="ARBA" id="ARBA00007613"/>
    </source>
</evidence>
<dbReference type="GO" id="GO:1990281">
    <property type="term" value="C:efflux pump complex"/>
    <property type="evidence" value="ECO:0007669"/>
    <property type="project" value="TreeGrafter"/>
</dbReference>